<keyword evidence="2" id="KW-0413">Isomerase</keyword>
<dbReference type="Pfam" id="PF11716">
    <property type="entry name" value="MDMPI_N"/>
    <property type="match status" value="1"/>
</dbReference>
<dbReference type="EMBL" id="QDGZ01000004">
    <property type="protein sequence ID" value="PVG82917.1"/>
    <property type="molecule type" value="Genomic_DNA"/>
</dbReference>
<name>A0A2T8FB51_9ACTN</name>
<dbReference type="OrthoDB" id="5118203at2"/>
<sequence>MDHMLDLLADADRLLVRTVDSLSDDELASPSLLPGWTRAHVVAHLALNGEGLARALTGVVTDEPAPMYDSQEARDADIEQLSQASPTELRERLMGAVTLYTESATALPESRQATRIERTPGGPTFPAGDTVVMRLREVEVHHADLGAGYSPADWSHGFCAVLLESMRQRRWPTSFQVHATDMQGTWEYGEGPGGPLVTGAAGDLGWWLTGRGDGSRLKVEGGELPEAPAW</sequence>
<dbReference type="Proteomes" id="UP000246018">
    <property type="component" value="Unassembled WGS sequence"/>
</dbReference>
<evidence type="ECO:0000313" key="2">
    <source>
        <dbReference type="EMBL" id="PVG82917.1"/>
    </source>
</evidence>
<keyword evidence="2" id="KW-0670">Pyruvate</keyword>
<dbReference type="AlphaFoldDB" id="A0A2T8FB51"/>
<comment type="caution">
    <text evidence="2">The sequence shown here is derived from an EMBL/GenBank/DDBJ whole genome shotgun (WGS) entry which is preliminary data.</text>
</comment>
<dbReference type="SUPFAM" id="SSF55718">
    <property type="entry name" value="SCP-like"/>
    <property type="match status" value="1"/>
</dbReference>
<proteinExistence type="predicted"/>
<organism evidence="2 3">
    <name type="scientific">Nocardioides gansuensis</name>
    <dbReference type="NCBI Taxonomy" id="2138300"/>
    <lineage>
        <taxon>Bacteria</taxon>
        <taxon>Bacillati</taxon>
        <taxon>Actinomycetota</taxon>
        <taxon>Actinomycetes</taxon>
        <taxon>Propionibacteriales</taxon>
        <taxon>Nocardioidaceae</taxon>
        <taxon>Nocardioides</taxon>
    </lineage>
</organism>
<feature type="domain" description="Mycothiol-dependent maleylpyruvate isomerase metal-binding" evidence="1">
    <location>
        <begin position="9"/>
        <end position="145"/>
    </location>
</feature>
<dbReference type="InterPro" id="IPR036527">
    <property type="entry name" value="SCP2_sterol-bd_dom_sf"/>
</dbReference>
<dbReference type="GO" id="GO:0046872">
    <property type="term" value="F:metal ion binding"/>
    <property type="evidence" value="ECO:0007669"/>
    <property type="project" value="InterPro"/>
</dbReference>
<evidence type="ECO:0000313" key="3">
    <source>
        <dbReference type="Proteomes" id="UP000246018"/>
    </source>
</evidence>
<dbReference type="InterPro" id="IPR017517">
    <property type="entry name" value="Maleyloyr_isom"/>
</dbReference>
<dbReference type="Gene3D" id="1.20.120.450">
    <property type="entry name" value="dinb family like domain"/>
    <property type="match status" value="1"/>
</dbReference>
<protein>
    <submittedName>
        <fullName evidence="2">Maleylpyruvate isomerase</fullName>
    </submittedName>
</protein>
<evidence type="ECO:0000259" key="1">
    <source>
        <dbReference type="Pfam" id="PF11716"/>
    </source>
</evidence>
<dbReference type="GO" id="GO:0016853">
    <property type="term" value="F:isomerase activity"/>
    <property type="evidence" value="ECO:0007669"/>
    <property type="project" value="UniProtKB-KW"/>
</dbReference>
<gene>
    <name evidence="2" type="ORF">DDE18_11270</name>
</gene>
<dbReference type="Gene3D" id="3.30.1050.20">
    <property type="match status" value="1"/>
</dbReference>
<reference evidence="2 3" key="1">
    <citation type="submission" date="2018-04" db="EMBL/GenBank/DDBJ databases">
        <title>Genome of Nocardioides gansuensis WSJ-1.</title>
        <authorList>
            <person name="Wu S."/>
            <person name="Wang G."/>
        </authorList>
    </citation>
    <scope>NUCLEOTIDE SEQUENCE [LARGE SCALE GENOMIC DNA]</scope>
    <source>
        <strain evidence="2 3">WSJ-1</strain>
    </source>
</reference>
<dbReference type="SUPFAM" id="SSF109854">
    <property type="entry name" value="DinB/YfiT-like putative metalloenzymes"/>
    <property type="match status" value="1"/>
</dbReference>
<dbReference type="InterPro" id="IPR034660">
    <property type="entry name" value="DinB/YfiT-like"/>
</dbReference>
<dbReference type="NCBIfam" id="TIGR03083">
    <property type="entry name" value="maleylpyruvate isomerase family mycothiol-dependent enzyme"/>
    <property type="match status" value="1"/>
</dbReference>
<keyword evidence="3" id="KW-1185">Reference proteome</keyword>
<dbReference type="InterPro" id="IPR024344">
    <property type="entry name" value="MDMPI_metal-binding"/>
</dbReference>
<accession>A0A2T8FB51</accession>